<gene>
    <name evidence="2" type="ORF">HVY52_01305</name>
</gene>
<dbReference type="GeneID" id="75059318"/>
<sequence>MNTFTFSDNAQILSVFNFSPDTQEFIGESNVYIAPNTGLPNYCTLTPPPQKIAGFTSIWSINKWELIEDHRGQTVYNKVDGSQIIINKLGQLPETVTIISPTSTFERWDGEKWQPSIDDAKQAKCAEIKTLRDSITTDYIIINDNYFHSDTSSRIQQLSLTKMGAEKKIPPGLMWKTKNNGLTELTNEIAAQFESVTMDHDIRLFANAQRHIAAVEALDDIQSVLDYDYSTGWQP</sequence>
<dbReference type="EMBL" id="CP055675">
    <property type="protein sequence ID" value="QLM98507.1"/>
    <property type="molecule type" value="Genomic_DNA"/>
</dbReference>
<dbReference type="Pfam" id="PF14301">
    <property type="entry name" value="DUF4376"/>
    <property type="match status" value="1"/>
</dbReference>
<name>A0A7L6RQ89_ESCFE</name>
<evidence type="ECO:0000259" key="1">
    <source>
        <dbReference type="Pfam" id="PF14301"/>
    </source>
</evidence>
<dbReference type="PANTHER" id="PTHR34413">
    <property type="entry name" value="PROPHAGE TAIL FIBER ASSEMBLY PROTEIN HOMOLOG TFAE-RELATED-RELATED"/>
    <property type="match status" value="1"/>
</dbReference>
<dbReference type="OMA" id="IPPGLMW"/>
<dbReference type="Proteomes" id="UP000510927">
    <property type="component" value="Chromosome"/>
</dbReference>
<evidence type="ECO:0000313" key="2">
    <source>
        <dbReference type="EMBL" id="QLM98507.1"/>
    </source>
</evidence>
<organism evidence="2 3">
    <name type="scientific">Escherichia fergusonii</name>
    <dbReference type="NCBI Taxonomy" id="564"/>
    <lineage>
        <taxon>Bacteria</taxon>
        <taxon>Pseudomonadati</taxon>
        <taxon>Pseudomonadota</taxon>
        <taxon>Gammaproteobacteria</taxon>
        <taxon>Enterobacterales</taxon>
        <taxon>Enterobacteriaceae</taxon>
        <taxon>Escherichia</taxon>
    </lineage>
</organism>
<dbReference type="InterPro" id="IPR025484">
    <property type="entry name" value="DUF4376"/>
</dbReference>
<proteinExistence type="predicted"/>
<dbReference type="PANTHER" id="PTHR34413:SF2">
    <property type="entry name" value="PROPHAGE TAIL FIBER ASSEMBLY PROTEIN HOMOLOG TFAE-RELATED"/>
    <property type="match status" value="1"/>
</dbReference>
<dbReference type="InterPro" id="IPR051220">
    <property type="entry name" value="TFA_Chaperone"/>
</dbReference>
<feature type="domain" description="DUF4376" evidence="1">
    <location>
        <begin position="119"/>
        <end position="226"/>
    </location>
</feature>
<reference evidence="2 3" key="1">
    <citation type="submission" date="2020-06" db="EMBL/GenBank/DDBJ databases">
        <title>REHAB project genomes.</title>
        <authorList>
            <person name="Shaw L.P."/>
        </authorList>
    </citation>
    <scope>NUCLEOTIDE SEQUENCE [LARGE SCALE GENOMIC DNA]</scope>
    <source>
        <strain evidence="2 3">RHB28-C13</strain>
    </source>
</reference>
<evidence type="ECO:0000313" key="3">
    <source>
        <dbReference type="Proteomes" id="UP000510927"/>
    </source>
</evidence>
<protein>
    <submittedName>
        <fullName evidence="2">DUF4376 domain-containing protein</fullName>
    </submittedName>
</protein>
<accession>A0A7L6RQ89</accession>
<dbReference type="AlphaFoldDB" id="A0A7L6RQ89"/>
<dbReference type="RefSeq" id="WP_001091606.1">
    <property type="nucleotide sequence ID" value="NZ_AP028822.1"/>
</dbReference>